<reference evidence="1" key="1">
    <citation type="submission" date="2019-12" db="EMBL/GenBank/DDBJ databases">
        <title>Genome sequencing and annotation of Brassica cretica.</title>
        <authorList>
            <person name="Studholme D.J."/>
            <person name="Sarris P."/>
        </authorList>
    </citation>
    <scope>NUCLEOTIDE SEQUENCE</scope>
    <source>
        <strain evidence="1">PFS-109/04</strain>
        <tissue evidence="1">Leaf</tissue>
    </source>
</reference>
<sequence>MALDACTAAPRAAHGGQHDHDIMQDTATFRGSTCQSACAASMRADTSCLCRQTDYQMVETMS</sequence>
<dbReference type="Proteomes" id="UP000712600">
    <property type="component" value="Unassembled WGS sequence"/>
</dbReference>
<accession>A0A8S9PGP4</accession>
<dbReference type="EMBL" id="QGKX02001521">
    <property type="protein sequence ID" value="KAF3511993.1"/>
    <property type="molecule type" value="Genomic_DNA"/>
</dbReference>
<comment type="caution">
    <text evidence="1">The sequence shown here is derived from an EMBL/GenBank/DDBJ whole genome shotgun (WGS) entry which is preliminary data.</text>
</comment>
<name>A0A8S9PGP4_BRACR</name>
<dbReference type="AlphaFoldDB" id="A0A8S9PGP4"/>
<organism evidence="1 2">
    <name type="scientific">Brassica cretica</name>
    <name type="common">Mustard</name>
    <dbReference type="NCBI Taxonomy" id="69181"/>
    <lineage>
        <taxon>Eukaryota</taxon>
        <taxon>Viridiplantae</taxon>
        <taxon>Streptophyta</taxon>
        <taxon>Embryophyta</taxon>
        <taxon>Tracheophyta</taxon>
        <taxon>Spermatophyta</taxon>
        <taxon>Magnoliopsida</taxon>
        <taxon>eudicotyledons</taxon>
        <taxon>Gunneridae</taxon>
        <taxon>Pentapetalae</taxon>
        <taxon>rosids</taxon>
        <taxon>malvids</taxon>
        <taxon>Brassicales</taxon>
        <taxon>Brassicaceae</taxon>
        <taxon>Brassiceae</taxon>
        <taxon>Brassica</taxon>
    </lineage>
</organism>
<proteinExistence type="predicted"/>
<gene>
    <name evidence="1" type="ORF">F2Q69_00007283</name>
</gene>
<evidence type="ECO:0000313" key="1">
    <source>
        <dbReference type="EMBL" id="KAF3511993.1"/>
    </source>
</evidence>
<protein>
    <submittedName>
        <fullName evidence="1">Uncharacterized protein</fullName>
    </submittedName>
</protein>
<evidence type="ECO:0000313" key="2">
    <source>
        <dbReference type="Proteomes" id="UP000712600"/>
    </source>
</evidence>